<protein>
    <submittedName>
        <fullName evidence="4">Capsule biosynthesis protein CapI</fullName>
    </submittedName>
</protein>
<evidence type="ECO:0000259" key="2">
    <source>
        <dbReference type="Pfam" id="PF16363"/>
    </source>
</evidence>
<keyword evidence="1" id="KW-0520">NAD</keyword>
<evidence type="ECO:0000313" key="6">
    <source>
        <dbReference type="Proteomes" id="UP000031980"/>
    </source>
</evidence>
<dbReference type="SUPFAM" id="SSF51735">
    <property type="entry name" value="NAD(P)-binding Rossmann-fold domains"/>
    <property type="match status" value="1"/>
</dbReference>
<dbReference type="EMBL" id="JPIU01000038">
    <property type="protein sequence ID" value="KIO44992.1"/>
    <property type="molecule type" value="Genomic_DNA"/>
</dbReference>
<dbReference type="Proteomes" id="UP000031937">
    <property type="component" value="Unassembled WGS sequence"/>
</dbReference>
<dbReference type="Gene3D" id="3.40.50.720">
    <property type="entry name" value="NAD(P)-binding Rossmann-like Domain"/>
    <property type="match status" value="1"/>
</dbReference>
<dbReference type="PANTHER" id="PTHR43574">
    <property type="entry name" value="EPIMERASE-RELATED"/>
    <property type="match status" value="1"/>
</dbReference>
<keyword evidence="6" id="KW-1185">Reference proteome</keyword>
<dbReference type="Proteomes" id="UP000031980">
    <property type="component" value="Unassembled WGS sequence"/>
</dbReference>
<evidence type="ECO:0000256" key="1">
    <source>
        <dbReference type="ARBA" id="ARBA00023027"/>
    </source>
</evidence>
<dbReference type="Gene3D" id="3.90.25.10">
    <property type="entry name" value="UDP-galactose 4-epimerase, domain 1"/>
    <property type="match status" value="1"/>
</dbReference>
<proteinExistence type="predicted"/>
<evidence type="ECO:0000313" key="3">
    <source>
        <dbReference type="EMBL" id="KIO43279.1"/>
    </source>
</evidence>
<dbReference type="PRINTS" id="PR01713">
    <property type="entry name" value="NUCEPIMERASE"/>
</dbReference>
<sequence>MNILISGTAGFIGFYLVKRLLNDNHTIYGIDSVNNYYDTTLKEERLRACGIENYEYGKEIKSEIDSRYTFCQMDLCDTEKLTKLFATHRFDCVVNLAAQAGVRYSLTHPESYVQSNIVGFLNLLEACRKFQCTKLVYASSSSVYGNNHSVPFREDDQVDHPISIYAASKKSNELMANTYSYLYKLQTIGLRFFTVYGPYGRPDMAPILFANAITNDKEIKIFNNGHLSRDFTYIDDIITGMEKIITTPGMKREDFPGTPATIYNIGRGEPVKLMDFIHVLEKNLGKEAKKVFMEMQPGDVYQTWADTTRLQEDYNYTPTISLETGIQRFAEWFSQSHFINQKK</sequence>
<dbReference type="OrthoDB" id="9810015at2"/>
<gene>
    <name evidence="4" type="ORF">BA92_08260</name>
    <name evidence="3" type="ORF">IE90_13865</name>
</gene>
<feature type="domain" description="NAD(P)-binding" evidence="2">
    <location>
        <begin position="4"/>
        <end position="328"/>
    </location>
</feature>
<accession>A0A0C3NFS9</accession>
<reference evidence="3 5" key="2">
    <citation type="submission" date="2014-07" db="EMBL/GenBank/DDBJ databases">
        <title>Porphyromonadaceae bacterium OUH 334697 = ATCC BAA-2682 = DSM 28341 draft genome.</title>
        <authorList>
            <person name="Sydenham T.V."/>
            <person name="Hasman H."/>
            <person name="Justesen U.S."/>
        </authorList>
    </citation>
    <scope>NUCLEOTIDE SEQUENCE [LARGE SCALE GENOMIC DNA]</scope>
    <source>
        <strain evidence="3 5">OUH 334697</strain>
    </source>
</reference>
<name>A0A0C3NFS9_9PORP</name>
<dbReference type="InterPro" id="IPR036291">
    <property type="entry name" value="NAD(P)-bd_dom_sf"/>
</dbReference>
<dbReference type="RefSeq" id="WP_041504383.1">
    <property type="nucleotide sequence ID" value="NZ_JPIT01000032.1"/>
</dbReference>
<organism evidence="4 6">
    <name type="scientific">Sanguibacteroides justesenii</name>
    <dbReference type="NCBI Taxonomy" id="1547597"/>
    <lineage>
        <taxon>Bacteria</taxon>
        <taxon>Pseudomonadati</taxon>
        <taxon>Bacteroidota</taxon>
        <taxon>Bacteroidia</taxon>
        <taxon>Bacteroidales</taxon>
        <taxon>Porphyromonadaceae</taxon>
        <taxon>Sanguibacteroides</taxon>
    </lineage>
</organism>
<dbReference type="InterPro" id="IPR016040">
    <property type="entry name" value="NAD(P)-bd_dom"/>
</dbReference>
<evidence type="ECO:0000313" key="4">
    <source>
        <dbReference type="EMBL" id="KIO44992.1"/>
    </source>
</evidence>
<evidence type="ECO:0000313" key="5">
    <source>
        <dbReference type="Proteomes" id="UP000031937"/>
    </source>
</evidence>
<dbReference type="EMBL" id="JPIT01000032">
    <property type="protein sequence ID" value="KIO43279.1"/>
    <property type="molecule type" value="Genomic_DNA"/>
</dbReference>
<comment type="caution">
    <text evidence="4">The sequence shown here is derived from an EMBL/GenBank/DDBJ whole genome shotgun (WGS) entry which is preliminary data.</text>
</comment>
<dbReference type="AlphaFoldDB" id="A0A0C3NFS9"/>
<dbReference type="Pfam" id="PF16363">
    <property type="entry name" value="GDP_Man_Dehyd"/>
    <property type="match status" value="1"/>
</dbReference>
<reference evidence="4 6" key="1">
    <citation type="submission" date="2014-07" db="EMBL/GenBank/DDBJ databases">
        <title>Porphyromonadaceae bacterium OUH 308042 = ATCC BAA-2681 = DSM 28342 draft genome.</title>
        <authorList>
            <person name="Sydenham T.V."/>
            <person name="Hasman H."/>
            <person name="Justensen U.S."/>
        </authorList>
    </citation>
    <scope>NUCLEOTIDE SEQUENCE [LARGE SCALE GENOMIC DNA]</scope>
    <source>
        <strain evidence="4 6">OUH 308042</strain>
    </source>
</reference>